<dbReference type="Proteomes" id="UP001159363">
    <property type="component" value="Chromosome 4"/>
</dbReference>
<keyword evidence="2" id="KW-1185">Reference proteome</keyword>
<proteinExistence type="predicted"/>
<reference evidence="1 2" key="1">
    <citation type="submission" date="2023-02" db="EMBL/GenBank/DDBJ databases">
        <title>LHISI_Scaffold_Assembly.</title>
        <authorList>
            <person name="Stuart O.P."/>
            <person name="Cleave R."/>
            <person name="Magrath M.J.L."/>
            <person name="Mikheyev A.S."/>
        </authorList>
    </citation>
    <scope>NUCLEOTIDE SEQUENCE [LARGE SCALE GENOMIC DNA]</scope>
    <source>
        <strain evidence="1">Daus_M_001</strain>
        <tissue evidence="1">Leg muscle</tissue>
    </source>
</reference>
<dbReference type="EMBL" id="JARBHB010000005">
    <property type="protein sequence ID" value="KAJ8883876.1"/>
    <property type="molecule type" value="Genomic_DNA"/>
</dbReference>
<evidence type="ECO:0000313" key="2">
    <source>
        <dbReference type="Proteomes" id="UP001159363"/>
    </source>
</evidence>
<name>A0ABQ9HHR6_9NEOP</name>
<organism evidence="1 2">
    <name type="scientific">Dryococelus australis</name>
    <dbReference type="NCBI Taxonomy" id="614101"/>
    <lineage>
        <taxon>Eukaryota</taxon>
        <taxon>Metazoa</taxon>
        <taxon>Ecdysozoa</taxon>
        <taxon>Arthropoda</taxon>
        <taxon>Hexapoda</taxon>
        <taxon>Insecta</taxon>
        <taxon>Pterygota</taxon>
        <taxon>Neoptera</taxon>
        <taxon>Polyneoptera</taxon>
        <taxon>Phasmatodea</taxon>
        <taxon>Verophasmatodea</taxon>
        <taxon>Anareolatae</taxon>
        <taxon>Phasmatidae</taxon>
        <taxon>Eurycanthinae</taxon>
        <taxon>Dryococelus</taxon>
    </lineage>
</organism>
<accession>A0ABQ9HHR6</accession>
<sequence length="168" mass="18649">MGLLGFDMAGRALLWQRRRVSYPGLVAGAGLECSGYWSPCVWLTPTPSLVGSAGLDRSAVTALDLCFASEAGEEEQRKEPCANRHSYITSDSNRNPSLHKLARNHLRLDVTEGEIALEFTPECPRENFCSFSLTLAQTILCGAEFWDTTLGMKKFLRRKVISYSIDDL</sequence>
<comment type="caution">
    <text evidence="1">The sequence shown here is derived from an EMBL/GenBank/DDBJ whole genome shotgun (WGS) entry which is preliminary data.</text>
</comment>
<protein>
    <submittedName>
        <fullName evidence="1">Uncharacterized protein</fullName>
    </submittedName>
</protein>
<evidence type="ECO:0000313" key="1">
    <source>
        <dbReference type="EMBL" id="KAJ8883876.1"/>
    </source>
</evidence>
<gene>
    <name evidence="1" type="ORF">PR048_015731</name>
</gene>